<proteinExistence type="inferred from homology"/>
<keyword evidence="3" id="KW-0732">Signal</keyword>
<comment type="similarity">
    <text evidence="1">Belongs to the bacterial solute-binding protein 3 family.</text>
</comment>
<dbReference type="PANTHER" id="PTHR30085">
    <property type="entry name" value="AMINO ACID ABC TRANSPORTER PERMEASE"/>
    <property type="match status" value="1"/>
</dbReference>
<sequence>MGSITLSYRDASIPFSYVNEGKPIGYAIDICAKLADAVRRELKLPHLQVKYLPVTSATRVSAIVNGKADLECGTTTNNVERRQQVQFTIPHFVATARMLVSTGFGVRDWPDLRDKRVAITKGTTTIELVKERNRIRSLNIKLIEAADHAAAFRLLAEGKADAFAMDDVVLYGLRAGVIDPEQFSVVGAPLSAEPYAIMLPKDDSAFKAVIDREMARIIQDGEIYKLYDKWFKSAIPPDGMNLNMPMSHILRGMFQYPTDKVNDLGAGVVK</sequence>
<dbReference type="InterPro" id="IPR051455">
    <property type="entry name" value="Bact_solute-bind_prot3"/>
</dbReference>
<organism evidence="5 6">
    <name type="scientific">Noviherbaspirillum album</name>
    <dbReference type="NCBI Taxonomy" id="3080276"/>
    <lineage>
        <taxon>Bacteria</taxon>
        <taxon>Pseudomonadati</taxon>
        <taxon>Pseudomonadota</taxon>
        <taxon>Betaproteobacteria</taxon>
        <taxon>Burkholderiales</taxon>
        <taxon>Oxalobacteraceae</taxon>
        <taxon>Noviherbaspirillum</taxon>
    </lineage>
</organism>
<evidence type="ECO:0000313" key="6">
    <source>
        <dbReference type="Proteomes" id="UP001352263"/>
    </source>
</evidence>
<evidence type="ECO:0000259" key="4">
    <source>
        <dbReference type="SMART" id="SM00062"/>
    </source>
</evidence>
<keyword evidence="2" id="KW-0813">Transport</keyword>
<feature type="domain" description="Solute-binding protein family 3/N-terminal" evidence="4">
    <location>
        <begin position="3"/>
        <end position="234"/>
    </location>
</feature>
<protein>
    <submittedName>
        <fullName evidence="5">Amino acid ABC transporter substrate-binding protein</fullName>
    </submittedName>
</protein>
<comment type="caution">
    <text evidence="5">The sequence shown here is derived from an EMBL/GenBank/DDBJ whole genome shotgun (WGS) entry which is preliminary data.</text>
</comment>
<dbReference type="EMBL" id="JAWIIV010000023">
    <property type="protein sequence ID" value="MEC4721945.1"/>
    <property type="molecule type" value="Genomic_DNA"/>
</dbReference>
<dbReference type="SMART" id="SM00062">
    <property type="entry name" value="PBPb"/>
    <property type="match status" value="1"/>
</dbReference>
<evidence type="ECO:0000256" key="1">
    <source>
        <dbReference type="ARBA" id="ARBA00010333"/>
    </source>
</evidence>
<reference evidence="5 6" key="1">
    <citation type="submission" date="2023-10" db="EMBL/GenBank/DDBJ databases">
        <title>Noviherbaspirillum sp. CPCC 100848 genome assembly.</title>
        <authorList>
            <person name="Li X.Y."/>
            <person name="Fang X.M."/>
        </authorList>
    </citation>
    <scope>NUCLEOTIDE SEQUENCE [LARGE SCALE GENOMIC DNA]</scope>
    <source>
        <strain evidence="5 6">CPCC 100848</strain>
    </source>
</reference>
<dbReference type="Proteomes" id="UP001352263">
    <property type="component" value="Unassembled WGS sequence"/>
</dbReference>
<accession>A0ABU6JF88</accession>
<dbReference type="Gene3D" id="3.40.190.10">
    <property type="entry name" value="Periplasmic binding protein-like II"/>
    <property type="match status" value="2"/>
</dbReference>
<evidence type="ECO:0000313" key="5">
    <source>
        <dbReference type="EMBL" id="MEC4721945.1"/>
    </source>
</evidence>
<gene>
    <name evidence="5" type="ORF">RY831_22505</name>
</gene>
<dbReference type="Pfam" id="PF00497">
    <property type="entry name" value="SBP_bac_3"/>
    <property type="match status" value="1"/>
</dbReference>
<dbReference type="CDD" id="cd13688">
    <property type="entry name" value="PBP2_GltI_DEBP"/>
    <property type="match status" value="1"/>
</dbReference>
<dbReference type="SUPFAM" id="SSF53850">
    <property type="entry name" value="Periplasmic binding protein-like II"/>
    <property type="match status" value="1"/>
</dbReference>
<evidence type="ECO:0000256" key="2">
    <source>
        <dbReference type="ARBA" id="ARBA00022448"/>
    </source>
</evidence>
<dbReference type="InterPro" id="IPR001638">
    <property type="entry name" value="Solute-binding_3/MltF_N"/>
</dbReference>
<evidence type="ECO:0000256" key="3">
    <source>
        <dbReference type="ARBA" id="ARBA00022729"/>
    </source>
</evidence>
<keyword evidence="6" id="KW-1185">Reference proteome</keyword>
<dbReference type="RefSeq" id="WP_326508625.1">
    <property type="nucleotide sequence ID" value="NZ_JAWIIV010000023.1"/>
</dbReference>
<name>A0ABU6JF88_9BURK</name>
<dbReference type="PANTHER" id="PTHR30085:SF2">
    <property type="entry name" value="GLUTAMATE_ASPARTATE IMPORT SOLUTE-BINDING PROTEIN"/>
    <property type="match status" value="1"/>
</dbReference>